<reference evidence="1" key="1">
    <citation type="journal article" date="2015" name="Nature">
        <title>Complex archaea that bridge the gap between prokaryotes and eukaryotes.</title>
        <authorList>
            <person name="Spang A."/>
            <person name="Saw J.H."/>
            <person name="Jorgensen S.L."/>
            <person name="Zaremba-Niedzwiedzka K."/>
            <person name="Martijn J."/>
            <person name="Lind A.E."/>
            <person name="van Eijk R."/>
            <person name="Schleper C."/>
            <person name="Guy L."/>
            <person name="Ettema T.J."/>
        </authorList>
    </citation>
    <scope>NUCLEOTIDE SEQUENCE</scope>
</reference>
<comment type="caution">
    <text evidence="1">The sequence shown here is derived from an EMBL/GenBank/DDBJ whole genome shotgun (WGS) entry which is preliminary data.</text>
</comment>
<dbReference type="EMBL" id="LAZR01058290">
    <property type="protein sequence ID" value="KKK70215.1"/>
    <property type="molecule type" value="Genomic_DNA"/>
</dbReference>
<sequence length="84" mass="9386">MDYKVKCNKCGYTGKRNEFPKRQDFFQREYIAGCANPDCNNSQNPGDASIRMFGGERPFSFVRTEIPDDAPSIVKVLGSAQDAS</sequence>
<name>A0A0F8Y926_9ZZZZ</name>
<proteinExistence type="predicted"/>
<gene>
    <name evidence="1" type="ORF">LCGC14_2926250</name>
</gene>
<organism evidence="1">
    <name type="scientific">marine sediment metagenome</name>
    <dbReference type="NCBI Taxonomy" id="412755"/>
    <lineage>
        <taxon>unclassified sequences</taxon>
        <taxon>metagenomes</taxon>
        <taxon>ecological metagenomes</taxon>
    </lineage>
</organism>
<accession>A0A0F8Y926</accession>
<dbReference type="AlphaFoldDB" id="A0A0F8Y926"/>
<evidence type="ECO:0000313" key="1">
    <source>
        <dbReference type="EMBL" id="KKK70215.1"/>
    </source>
</evidence>
<protein>
    <submittedName>
        <fullName evidence="1">Uncharacterized protein</fullName>
    </submittedName>
</protein>